<dbReference type="SUPFAM" id="SSF48452">
    <property type="entry name" value="TPR-like"/>
    <property type="match status" value="1"/>
</dbReference>
<dbReference type="Gene3D" id="2.60.40.1120">
    <property type="entry name" value="Carboxypeptidase-like, regulatory domain"/>
    <property type="match status" value="1"/>
</dbReference>
<keyword evidence="3" id="KW-0998">Cell outer membrane</keyword>
<dbReference type="InterPro" id="IPR006664">
    <property type="entry name" value="OMP_bac"/>
</dbReference>
<dbReference type="Gene3D" id="3.30.1330.60">
    <property type="entry name" value="OmpA-like domain"/>
    <property type="match status" value="1"/>
</dbReference>
<accession>A0ABY9RD99</accession>
<dbReference type="SUPFAM" id="SSF103088">
    <property type="entry name" value="OmpA-like"/>
    <property type="match status" value="1"/>
</dbReference>
<dbReference type="EMBL" id="CP133721">
    <property type="protein sequence ID" value="WMW78280.1"/>
    <property type="molecule type" value="Genomic_DNA"/>
</dbReference>
<dbReference type="Proteomes" id="UP001180481">
    <property type="component" value="Chromosome"/>
</dbReference>
<proteinExistence type="predicted"/>
<keyword evidence="2 4" id="KW-0472">Membrane</keyword>
<dbReference type="InterPro" id="IPR036737">
    <property type="entry name" value="OmpA-like_sf"/>
</dbReference>
<dbReference type="InterPro" id="IPR050330">
    <property type="entry name" value="Bact_OuterMem_StrucFunc"/>
</dbReference>
<evidence type="ECO:0000313" key="7">
    <source>
        <dbReference type="Proteomes" id="UP001180481"/>
    </source>
</evidence>
<evidence type="ECO:0000259" key="5">
    <source>
        <dbReference type="PROSITE" id="PS51123"/>
    </source>
</evidence>
<dbReference type="PROSITE" id="PS51123">
    <property type="entry name" value="OMPA_2"/>
    <property type="match status" value="1"/>
</dbReference>
<feature type="domain" description="OmpA-like" evidence="5">
    <location>
        <begin position="548"/>
        <end position="669"/>
    </location>
</feature>
<reference evidence="6" key="1">
    <citation type="submission" date="2023-09" db="EMBL/GenBank/DDBJ databases">
        <title>Flavobacterium sp. 20NA77.7 isolated from freshwater.</title>
        <authorList>
            <person name="Le V."/>
            <person name="Ko S.-R."/>
            <person name="Ahn C.-Y."/>
            <person name="Oh H.-M."/>
        </authorList>
    </citation>
    <scope>NUCLEOTIDE SEQUENCE</scope>
    <source>
        <strain evidence="6">20NA77.7</strain>
    </source>
</reference>
<dbReference type="RefSeq" id="WP_309532596.1">
    <property type="nucleotide sequence ID" value="NZ_CP133721.1"/>
</dbReference>
<dbReference type="InterPro" id="IPR011042">
    <property type="entry name" value="6-blade_b-propeller_TolB-like"/>
</dbReference>
<comment type="subcellular location">
    <subcellularLocation>
        <location evidence="1">Cell outer membrane</location>
    </subcellularLocation>
</comment>
<dbReference type="PANTHER" id="PTHR30329">
    <property type="entry name" value="STATOR ELEMENT OF FLAGELLAR MOTOR COMPLEX"/>
    <property type="match status" value="1"/>
</dbReference>
<evidence type="ECO:0000256" key="3">
    <source>
        <dbReference type="ARBA" id="ARBA00023237"/>
    </source>
</evidence>
<dbReference type="SUPFAM" id="SSF82171">
    <property type="entry name" value="DPP6 N-terminal domain-like"/>
    <property type="match status" value="1"/>
</dbReference>
<dbReference type="InterPro" id="IPR011990">
    <property type="entry name" value="TPR-like_helical_dom_sf"/>
</dbReference>
<evidence type="ECO:0000256" key="1">
    <source>
        <dbReference type="ARBA" id="ARBA00004442"/>
    </source>
</evidence>
<name>A0ABY9RD99_9FLAO</name>
<evidence type="ECO:0000313" key="6">
    <source>
        <dbReference type="EMBL" id="WMW78280.1"/>
    </source>
</evidence>
<keyword evidence="7" id="KW-1185">Reference proteome</keyword>
<dbReference type="InterPro" id="IPR006665">
    <property type="entry name" value="OmpA-like"/>
</dbReference>
<dbReference type="Pfam" id="PF07676">
    <property type="entry name" value="PD40"/>
    <property type="match status" value="3"/>
</dbReference>
<dbReference type="Pfam" id="PF00691">
    <property type="entry name" value="OmpA"/>
    <property type="match status" value="1"/>
</dbReference>
<organism evidence="6 7">
    <name type="scientific">Flavobacterium nakdongensis</name>
    <dbReference type="NCBI Taxonomy" id="3073563"/>
    <lineage>
        <taxon>Bacteria</taxon>
        <taxon>Pseudomonadati</taxon>
        <taxon>Bacteroidota</taxon>
        <taxon>Flavobacteriia</taxon>
        <taxon>Flavobacteriales</taxon>
        <taxon>Flavobacteriaceae</taxon>
        <taxon>Flavobacterium</taxon>
    </lineage>
</organism>
<sequence length="669" mass="76143">MNLEENKKKLFHQDSSNKIKGMKFKNKLFVCIVLFSFFGVAQEVQLKKANTNYEQFQYVDAIKTYEKVAAKGYKSVELFSKLGDSYYFQSNLKEANRWYEQLFALKENVNSEYYFRYAQTLKAVGKYEKADLMMSEFNKLNSSDLRAILANEQVNYLEEIKKNSGRYRVQNAGINSAYSDYGTSFYKNTLVFTSARDTGGVFVKKHNWTNQSYTNLYGALITDNGNLSEPVKFSKKIDSKYHESTPVFTNDGMTMYFTRNNFLNGKKGRDSEKTILLKVYKATKNGDTWENITELPFNSDEYSCAHPALSPDEKTLYFSSNMPGTKGLSDIFKVAILENGNFGTPVNLGDKINTEARETFPFISNKNELYFASDGHPGLGGLDVFITQLNEDGTHGKIKNVGEPVNSNADDFAFIMDTATKNGFFSSNRQRDNLGFDDIYKCTETIPVPKDCQQALTGLITDGETQLPIEGVKVVLYDANYVKMDEVRSDKEGKFDFGSVDCENKFRIRTELKEYSPNEIAVFTPKISGTTDTKISLTPLLQPLKVGRDLRRTLGIEIIYFDLNKATIRPDATVELAKILEVMKQFPDMEIDVRSHTDSRQTAKYNLNLSERRVKATIQWLVENGIEAKRLTGRGYGESQLVNHCEDGVKCTEEEHQANRRSEFIITKL</sequence>
<dbReference type="CDD" id="cd07185">
    <property type="entry name" value="OmpA_C-like"/>
    <property type="match status" value="1"/>
</dbReference>
<dbReference type="Gene3D" id="2.120.10.30">
    <property type="entry name" value="TolB, C-terminal domain"/>
    <property type="match status" value="1"/>
</dbReference>
<dbReference type="PANTHER" id="PTHR30329:SF21">
    <property type="entry name" value="LIPOPROTEIN YIAD-RELATED"/>
    <property type="match status" value="1"/>
</dbReference>
<dbReference type="InterPro" id="IPR011659">
    <property type="entry name" value="WD40"/>
</dbReference>
<dbReference type="PRINTS" id="PR01021">
    <property type="entry name" value="OMPADOMAIN"/>
</dbReference>
<evidence type="ECO:0000256" key="2">
    <source>
        <dbReference type="ARBA" id="ARBA00023136"/>
    </source>
</evidence>
<gene>
    <name evidence="6" type="ORF">RF683_02215</name>
</gene>
<evidence type="ECO:0000256" key="4">
    <source>
        <dbReference type="PROSITE-ProRule" id="PRU00473"/>
    </source>
</evidence>
<protein>
    <submittedName>
        <fullName evidence="6">OmpA family protein</fullName>
    </submittedName>
</protein>
<dbReference type="Gene3D" id="1.25.40.10">
    <property type="entry name" value="Tetratricopeptide repeat domain"/>
    <property type="match status" value="1"/>
</dbReference>